<feature type="domain" description="ATPase AAA-type core" evidence="1">
    <location>
        <begin position="25"/>
        <end position="337"/>
    </location>
</feature>
<sequence>MIEEITLTDFLSFGPGAHTLKLQSLNVLIGPNGSGKSNLIEAFSVLRAVPKDLPLPIRQGGGVDEWIWRGGAHGHADSAAIEIVFVPKEIASRAVRYRVAFGSEGGSFVVLDERIENRDGSPKPYFYFGYENGRPMLNSAKTKAKTRALERADIDRTQSILSQRRDPEIYPEVAATGDRLKQILIYRAWSFGPQSAIRAACGADVQTDRLLEDFSNLPARLAVLKRTPATKKRLLELLSEVAPGFTDVEVIPEGGQLRLYLTEDERNVPAHRLSDGTLRFLSLLAILIDPGPARLVLIEEPELGLHPDVLPALRDLLVEASSRFQLVVTTHSTQLVDAMTEHAAAVVVCEKEGSTSKMTRLDADQIARWKEFGSLGPLWLSGRIGGTRW</sequence>
<dbReference type="GO" id="GO:0000731">
    <property type="term" value="P:DNA synthesis involved in DNA repair"/>
    <property type="evidence" value="ECO:0007669"/>
    <property type="project" value="TreeGrafter"/>
</dbReference>
<dbReference type="InterPro" id="IPR014555">
    <property type="entry name" value="RecF-like"/>
</dbReference>
<gene>
    <name evidence="2" type="ORF">BE04_43090</name>
</gene>
<dbReference type="AlphaFoldDB" id="A0A150PJP2"/>
<accession>A0A150PJP2</accession>
<reference evidence="2 3" key="1">
    <citation type="submission" date="2014-02" db="EMBL/GenBank/DDBJ databases">
        <title>The small core and large imbalanced accessory genome model reveals a collaborative survival strategy of Sorangium cellulosum strains in nature.</title>
        <authorList>
            <person name="Han K."/>
            <person name="Peng R."/>
            <person name="Blom J."/>
            <person name="Li Y.-Z."/>
        </authorList>
    </citation>
    <scope>NUCLEOTIDE SEQUENCE [LARGE SCALE GENOMIC DNA]</scope>
    <source>
        <strain evidence="2 3">So0157-18</strain>
    </source>
</reference>
<dbReference type="PANTHER" id="PTHR32182:SF25">
    <property type="entry name" value="SLR1056 PROTEIN"/>
    <property type="match status" value="1"/>
</dbReference>
<dbReference type="GO" id="GO:0016887">
    <property type="term" value="F:ATP hydrolysis activity"/>
    <property type="evidence" value="ECO:0007669"/>
    <property type="project" value="InterPro"/>
</dbReference>
<name>A0A150PJP2_SORCE</name>
<evidence type="ECO:0000313" key="2">
    <source>
        <dbReference type="EMBL" id="KYF55882.1"/>
    </source>
</evidence>
<evidence type="ECO:0000313" key="3">
    <source>
        <dbReference type="Proteomes" id="UP000075604"/>
    </source>
</evidence>
<dbReference type="InterPro" id="IPR027417">
    <property type="entry name" value="P-loop_NTPase"/>
</dbReference>
<dbReference type="Pfam" id="PF13304">
    <property type="entry name" value="AAA_21"/>
    <property type="match status" value="1"/>
</dbReference>
<dbReference type="PANTHER" id="PTHR32182">
    <property type="entry name" value="DNA REPLICATION AND REPAIR PROTEIN RECF"/>
    <property type="match status" value="1"/>
</dbReference>
<dbReference type="GO" id="GO:0006302">
    <property type="term" value="P:double-strand break repair"/>
    <property type="evidence" value="ECO:0007669"/>
    <property type="project" value="TreeGrafter"/>
</dbReference>
<proteinExistence type="predicted"/>
<evidence type="ECO:0000259" key="1">
    <source>
        <dbReference type="Pfam" id="PF13304"/>
    </source>
</evidence>
<comment type="caution">
    <text evidence="2">The sequence shown here is derived from an EMBL/GenBank/DDBJ whole genome shotgun (WGS) entry which is preliminary data.</text>
</comment>
<dbReference type="SUPFAM" id="SSF52540">
    <property type="entry name" value="P-loop containing nucleoside triphosphate hydrolases"/>
    <property type="match status" value="1"/>
</dbReference>
<organism evidence="2 3">
    <name type="scientific">Sorangium cellulosum</name>
    <name type="common">Polyangium cellulosum</name>
    <dbReference type="NCBI Taxonomy" id="56"/>
    <lineage>
        <taxon>Bacteria</taxon>
        <taxon>Pseudomonadati</taxon>
        <taxon>Myxococcota</taxon>
        <taxon>Polyangia</taxon>
        <taxon>Polyangiales</taxon>
        <taxon>Polyangiaceae</taxon>
        <taxon>Sorangium</taxon>
    </lineage>
</organism>
<dbReference type="Proteomes" id="UP000075604">
    <property type="component" value="Unassembled WGS sequence"/>
</dbReference>
<dbReference type="InterPro" id="IPR003959">
    <property type="entry name" value="ATPase_AAA_core"/>
</dbReference>
<dbReference type="EMBL" id="JELX01002296">
    <property type="protein sequence ID" value="KYF55882.1"/>
    <property type="molecule type" value="Genomic_DNA"/>
</dbReference>
<dbReference type="PIRSF" id="PIRSF029347">
    <property type="entry name" value="RecF"/>
    <property type="match status" value="1"/>
</dbReference>
<dbReference type="GO" id="GO:0005524">
    <property type="term" value="F:ATP binding"/>
    <property type="evidence" value="ECO:0007669"/>
    <property type="project" value="InterPro"/>
</dbReference>
<protein>
    <recommendedName>
        <fullName evidence="1">ATPase AAA-type core domain-containing protein</fullName>
    </recommendedName>
</protein>
<dbReference type="Gene3D" id="3.40.50.300">
    <property type="entry name" value="P-loop containing nucleotide triphosphate hydrolases"/>
    <property type="match status" value="1"/>
</dbReference>